<dbReference type="PANTHER" id="PTHR22599">
    <property type="entry name" value="MPS ONE BINDER KINASE ACTIVATOR-LIKE MOB"/>
    <property type="match status" value="1"/>
</dbReference>
<dbReference type="InterPro" id="IPR005301">
    <property type="entry name" value="MOB_kinase_act_fam"/>
</dbReference>
<dbReference type="Gene3D" id="1.20.140.30">
    <property type="entry name" value="MOB kinase activator"/>
    <property type="match status" value="2"/>
</dbReference>
<dbReference type="Proteomes" id="UP001150062">
    <property type="component" value="Unassembled WGS sequence"/>
</dbReference>
<reference evidence="1" key="1">
    <citation type="submission" date="2022-08" db="EMBL/GenBank/DDBJ databases">
        <title>Novel sulfate-reducing endosymbionts in the free-living metamonad Anaeramoeba.</title>
        <authorList>
            <person name="Jerlstrom-Hultqvist J."/>
            <person name="Cepicka I."/>
            <person name="Gallot-Lavallee L."/>
            <person name="Salas-Leiva D."/>
            <person name="Curtis B.A."/>
            <person name="Zahonova K."/>
            <person name="Pipaliya S."/>
            <person name="Dacks J."/>
            <person name="Roger A.J."/>
        </authorList>
    </citation>
    <scope>NUCLEOTIDE SEQUENCE</scope>
    <source>
        <strain evidence="1">Schooner1</strain>
    </source>
</reference>
<dbReference type="Pfam" id="PF03637">
    <property type="entry name" value="Mob1_phocein"/>
    <property type="match status" value="1"/>
</dbReference>
<dbReference type="InterPro" id="IPR036703">
    <property type="entry name" value="MOB_kinase_act_sf"/>
</dbReference>
<evidence type="ECO:0000313" key="1">
    <source>
        <dbReference type="EMBL" id="KAJ6249693.1"/>
    </source>
</evidence>
<organism evidence="1 2">
    <name type="scientific">Anaeramoeba flamelloides</name>
    <dbReference type="NCBI Taxonomy" id="1746091"/>
    <lineage>
        <taxon>Eukaryota</taxon>
        <taxon>Metamonada</taxon>
        <taxon>Anaeramoebidae</taxon>
        <taxon>Anaeramoeba</taxon>
    </lineage>
</organism>
<comment type="caution">
    <text evidence="1">The sequence shown here is derived from an EMBL/GenBank/DDBJ whole genome shotgun (WGS) entry which is preliminary data.</text>
</comment>
<sequence length="203" mass="24417">MNFFQQKTVKRKKKKFKSNSIHSKMHKMVTFKFSQGFLLDLIQLPENETLEDWLAVNIVEFYNKILVLHENLSEICTPRSCPKMTAAPKYISTLLDWASTEINDPELFPSDPEVDFPKNFKKRVKVIFRRLFRFFAHVYHHHFEAIREAGVDHHLNNCYKHFLYFVMNYKLLNTNELLPLQELNKRIIQKDKEEEENKIQKKK</sequence>
<protein>
    <submittedName>
        <fullName evidence="1">Mob kinase activator-like 1</fullName>
    </submittedName>
</protein>
<keyword evidence="2" id="KW-1185">Reference proteome</keyword>
<dbReference type="SMART" id="SM01388">
    <property type="entry name" value="Mob1_phocein"/>
    <property type="match status" value="1"/>
</dbReference>
<gene>
    <name evidence="1" type="ORF">M0813_17116</name>
</gene>
<name>A0ABQ8YYH2_9EUKA</name>
<dbReference type="SUPFAM" id="SSF101152">
    <property type="entry name" value="Mob1/phocein"/>
    <property type="match status" value="1"/>
</dbReference>
<proteinExistence type="predicted"/>
<dbReference type="EMBL" id="JAOAOG010000098">
    <property type="protein sequence ID" value="KAJ6249693.1"/>
    <property type="molecule type" value="Genomic_DNA"/>
</dbReference>
<evidence type="ECO:0000313" key="2">
    <source>
        <dbReference type="Proteomes" id="UP001150062"/>
    </source>
</evidence>
<accession>A0ABQ8YYH2</accession>